<dbReference type="STRING" id="1230905.A0A1G4JNR4"/>
<dbReference type="CDD" id="cd06257">
    <property type="entry name" value="DnaJ"/>
    <property type="match status" value="1"/>
</dbReference>
<dbReference type="PANTHER" id="PTHR44145">
    <property type="entry name" value="DNAJ HOMOLOG SUBFAMILY A MEMBER 3, MITOCHONDRIAL"/>
    <property type="match status" value="1"/>
</dbReference>
<dbReference type="Proteomes" id="UP000191024">
    <property type="component" value="Chromosome E"/>
</dbReference>
<protein>
    <submittedName>
        <fullName evidence="3">LAMI_0E09868g1_1</fullName>
    </submittedName>
</protein>
<dbReference type="Gene3D" id="1.10.287.110">
    <property type="entry name" value="DnaJ domain"/>
    <property type="match status" value="1"/>
</dbReference>
<evidence type="ECO:0000259" key="2">
    <source>
        <dbReference type="PROSITE" id="PS50076"/>
    </source>
</evidence>
<dbReference type="InterPro" id="IPR001623">
    <property type="entry name" value="DnaJ_domain"/>
</dbReference>
<evidence type="ECO:0000256" key="1">
    <source>
        <dbReference type="ARBA" id="ARBA00023186"/>
    </source>
</evidence>
<dbReference type="PRINTS" id="PR00625">
    <property type="entry name" value="JDOMAIN"/>
</dbReference>
<dbReference type="InterPro" id="IPR036869">
    <property type="entry name" value="J_dom_sf"/>
</dbReference>
<evidence type="ECO:0000313" key="3">
    <source>
        <dbReference type="EMBL" id="SCU92344.1"/>
    </source>
</evidence>
<dbReference type="SUPFAM" id="SSF46565">
    <property type="entry name" value="Chaperone J-domain"/>
    <property type="match status" value="1"/>
</dbReference>
<sequence>MNIVPMLRSTRRRMLELRHLRLYATINSAQEPFYDDLWPKTSRPTPYEVLGLPAGQLDHKMLKKRYFAMAKLYHPDIAGNITILRTKKQHHFAELSDQSILSAIDKQRRFQMVSEAYELLRDSRKKSTYDRFRSGWTHGPIARTPAYAAAAGHGYQEHYRYQYWNAGTWEDANNLGKNDEKHISPWAVIAWMVGLFICAECTALLTRIEDSLTRVSFTHDETERDLTQAQINYGLDTDKWSRLRRFLWFRTYGLYRTKSDLDREAQKNEELVEKLKRKEE</sequence>
<keyword evidence="1" id="KW-0143">Chaperone</keyword>
<proteinExistence type="predicted"/>
<dbReference type="EMBL" id="LT598465">
    <property type="protein sequence ID" value="SCU92344.1"/>
    <property type="molecule type" value="Genomic_DNA"/>
</dbReference>
<dbReference type="SMART" id="SM00271">
    <property type="entry name" value="DnaJ"/>
    <property type="match status" value="1"/>
</dbReference>
<dbReference type="InterPro" id="IPR018253">
    <property type="entry name" value="DnaJ_domain_CS"/>
</dbReference>
<evidence type="ECO:0000313" key="4">
    <source>
        <dbReference type="Proteomes" id="UP000191024"/>
    </source>
</evidence>
<dbReference type="AlphaFoldDB" id="A0A1G4JNR4"/>
<dbReference type="PROSITE" id="PS00636">
    <property type="entry name" value="DNAJ_1"/>
    <property type="match status" value="1"/>
</dbReference>
<dbReference type="PROSITE" id="PS50076">
    <property type="entry name" value="DNAJ_2"/>
    <property type="match status" value="1"/>
</dbReference>
<gene>
    <name evidence="3" type="ORF">LAMI_0E09868G</name>
</gene>
<organism evidence="3 4">
    <name type="scientific">Lachancea mirantina</name>
    <dbReference type="NCBI Taxonomy" id="1230905"/>
    <lineage>
        <taxon>Eukaryota</taxon>
        <taxon>Fungi</taxon>
        <taxon>Dikarya</taxon>
        <taxon>Ascomycota</taxon>
        <taxon>Saccharomycotina</taxon>
        <taxon>Saccharomycetes</taxon>
        <taxon>Saccharomycetales</taxon>
        <taxon>Saccharomycetaceae</taxon>
        <taxon>Lachancea</taxon>
    </lineage>
</organism>
<reference evidence="3 4" key="1">
    <citation type="submission" date="2016-03" db="EMBL/GenBank/DDBJ databases">
        <authorList>
            <person name="Devillers H."/>
        </authorList>
    </citation>
    <scope>NUCLEOTIDE SEQUENCE [LARGE SCALE GENOMIC DNA]</scope>
    <source>
        <strain evidence="3">CBS 11717</strain>
    </source>
</reference>
<dbReference type="PANTHER" id="PTHR44145:SF3">
    <property type="entry name" value="DNAJ HOMOLOG SUBFAMILY A MEMBER 3, MITOCHONDRIAL"/>
    <property type="match status" value="1"/>
</dbReference>
<accession>A0A1G4JNR4</accession>
<feature type="domain" description="J" evidence="2">
    <location>
        <begin position="45"/>
        <end position="133"/>
    </location>
</feature>
<keyword evidence="4" id="KW-1185">Reference proteome</keyword>
<name>A0A1G4JNR4_9SACH</name>
<dbReference type="InterPro" id="IPR051938">
    <property type="entry name" value="Apopto_cytoskel_mod"/>
</dbReference>
<dbReference type="OrthoDB" id="445556at2759"/>